<dbReference type="EMBL" id="CP000828">
    <property type="protein sequence ID" value="ABW30632.1"/>
    <property type="molecule type" value="Genomic_DNA"/>
</dbReference>
<dbReference type="AlphaFoldDB" id="B0CG79"/>
<dbReference type="HOGENOM" id="CLU_3178825_0_0_3"/>
<organism evidence="1 2">
    <name type="scientific">Acaryochloris marina (strain MBIC 11017)</name>
    <dbReference type="NCBI Taxonomy" id="329726"/>
    <lineage>
        <taxon>Bacteria</taxon>
        <taxon>Bacillati</taxon>
        <taxon>Cyanobacteriota</taxon>
        <taxon>Cyanophyceae</taxon>
        <taxon>Acaryochloridales</taxon>
        <taxon>Acaryochloridaceae</taxon>
        <taxon>Acaryochloris</taxon>
    </lineage>
</organism>
<keyword evidence="2" id="KW-1185">Reference proteome</keyword>
<evidence type="ECO:0000313" key="1">
    <source>
        <dbReference type="EMBL" id="ABW30632.1"/>
    </source>
</evidence>
<dbReference type="KEGG" id="amr:AM1_5685"/>
<gene>
    <name evidence="1" type="ordered locus">AM1_5685</name>
</gene>
<protein>
    <submittedName>
        <fullName evidence="1">Uncharacterized protein</fullName>
    </submittedName>
</protein>
<accession>B0CG79</accession>
<proteinExistence type="predicted"/>
<dbReference type="Proteomes" id="UP000000268">
    <property type="component" value="Chromosome"/>
</dbReference>
<evidence type="ECO:0000313" key="2">
    <source>
        <dbReference type="Proteomes" id="UP000000268"/>
    </source>
</evidence>
<sequence>MVNQARTWNFWYSHKYDHFLKNNPGSAMFLAFYLMDDLGDCEFDQR</sequence>
<reference evidence="1 2" key="1">
    <citation type="journal article" date="2008" name="Proc. Natl. Acad. Sci. U.S.A.">
        <title>Niche adaptation and genome expansion in the chlorophyll d-producing cyanobacterium Acaryochloris marina.</title>
        <authorList>
            <person name="Swingley W.D."/>
            <person name="Chen M."/>
            <person name="Cheung P.C."/>
            <person name="Conrad A.L."/>
            <person name="Dejesa L.C."/>
            <person name="Hao J."/>
            <person name="Honchak B.M."/>
            <person name="Karbach L.E."/>
            <person name="Kurdoglu A."/>
            <person name="Lahiri S."/>
            <person name="Mastrian S.D."/>
            <person name="Miyashita H."/>
            <person name="Page L."/>
            <person name="Ramakrishna P."/>
            <person name="Satoh S."/>
            <person name="Sattley W.M."/>
            <person name="Shimada Y."/>
            <person name="Taylor H.L."/>
            <person name="Tomo T."/>
            <person name="Tsuchiya T."/>
            <person name="Wang Z.T."/>
            <person name="Raymond J."/>
            <person name="Mimuro M."/>
            <person name="Blankenship R.E."/>
            <person name="Touchman J.W."/>
        </authorList>
    </citation>
    <scope>NUCLEOTIDE SEQUENCE [LARGE SCALE GENOMIC DNA]</scope>
    <source>
        <strain evidence="2">MBIC 11017</strain>
    </source>
</reference>
<name>B0CG79_ACAM1</name>